<feature type="domain" description="Transposase IS116/IS110/IS902 C-terminal" evidence="2">
    <location>
        <begin position="232"/>
        <end position="315"/>
    </location>
</feature>
<dbReference type="RefSeq" id="WP_123122015.1">
    <property type="nucleotide sequence ID" value="NZ_RJJR01000015.1"/>
</dbReference>
<dbReference type="GO" id="GO:0003677">
    <property type="term" value="F:DNA binding"/>
    <property type="evidence" value="ECO:0007669"/>
    <property type="project" value="InterPro"/>
</dbReference>
<protein>
    <submittedName>
        <fullName evidence="3">IS110 family transposase</fullName>
    </submittedName>
</protein>
<feature type="domain" description="Transposase IS110-like N-terminal" evidence="1">
    <location>
        <begin position="67"/>
        <end position="160"/>
    </location>
</feature>
<dbReference type="Proteomes" id="UP000267223">
    <property type="component" value="Unassembled WGS sequence"/>
</dbReference>
<dbReference type="PANTHER" id="PTHR33055:SF3">
    <property type="entry name" value="PUTATIVE TRANSPOSASE FOR IS117-RELATED"/>
    <property type="match status" value="1"/>
</dbReference>
<dbReference type="PANTHER" id="PTHR33055">
    <property type="entry name" value="TRANSPOSASE FOR INSERTION SEQUENCE ELEMENT IS1111A"/>
    <property type="match status" value="1"/>
</dbReference>
<organism evidence="3 4">
    <name type="scientific">Hanamia caeni</name>
    <dbReference type="NCBI Taxonomy" id="2294116"/>
    <lineage>
        <taxon>Bacteria</taxon>
        <taxon>Pseudomonadati</taxon>
        <taxon>Bacteroidota</taxon>
        <taxon>Chitinophagia</taxon>
        <taxon>Chitinophagales</taxon>
        <taxon>Chitinophagaceae</taxon>
        <taxon>Hanamia</taxon>
    </lineage>
</organism>
<dbReference type="GO" id="GO:0006313">
    <property type="term" value="P:DNA transposition"/>
    <property type="evidence" value="ECO:0007669"/>
    <property type="project" value="InterPro"/>
</dbReference>
<dbReference type="Pfam" id="PF01548">
    <property type="entry name" value="DEDD_Tnp_IS110"/>
    <property type="match status" value="1"/>
</dbReference>
<dbReference type="Pfam" id="PF02371">
    <property type="entry name" value="Transposase_20"/>
    <property type="match status" value="1"/>
</dbReference>
<gene>
    <name evidence="3" type="ORF">EFY79_17375</name>
</gene>
<evidence type="ECO:0000259" key="2">
    <source>
        <dbReference type="Pfam" id="PF02371"/>
    </source>
</evidence>
<dbReference type="InterPro" id="IPR002525">
    <property type="entry name" value="Transp_IS110-like_N"/>
</dbReference>
<reference evidence="3 4" key="1">
    <citation type="submission" date="2018-11" db="EMBL/GenBank/DDBJ databases">
        <title>Draft genome sequence of Ferruginibacter sp. BO-59.</title>
        <authorList>
            <person name="Im W.T."/>
        </authorList>
    </citation>
    <scope>NUCLEOTIDE SEQUENCE [LARGE SCALE GENOMIC DNA]</scope>
    <source>
        <strain evidence="3 4">BO-59</strain>
    </source>
</reference>
<name>A0A3M9N8K6_9BACT</name>
<proteinExistence type="predicted"/>
<dbReference type="AlphaFoldDB" id="A0A3M9N8K6"/>
<dbReference type="NCBIfam" id="NF033542">
    <property type="entry name" value="transpos_IS110"/>
    <property type="match status" value="1"/>
</dbReference>
<evidence type="ECO:0000313" key="3">
    <source>
        <dbReference type="EMBL" id="RNI34076.1"/>
    </source>
</evidence>
<evidence type="ECO:0000313" key="4">
    <source>
        <dbReference type="Proteomes" id="UP000267223"/>
    </source>
</evidence>
<dbReference type="OrthoDB" id="964423at2"/>
<dbReference type="EMBL" id="RJJR01000015">
    <property type="protein sequence ID" value="RNI34076.1"/>
    <property type="molecule type" value="Genomic_DNA"/>
</dbReference>
<keyword evidence="4" id="KW-1185">Reference proteome</keyword>
<evidence type="ECO:0000259" key="1">
    <source>
        <dbReference type="Pfam" id="PF01548"/>
    </source>
</evidence>
<comment type="caution">
    <text evidence="3">The sequence shown here is derived from an EMBL/GenBank/DDBJ whole genome shotgun (WGS) entry which is preliminary data.</text>
</comment>
<dbReference type="InterPro" id="IPR047650">
    <property type="entry name" value="Transpos_IS110"/>
</dbReference>
<accession>A0A3M9N8K6</accession>
<sequence>MNKVNSNFEGQTIFVGMDIHKSSWNLGIHLGDMFIRNVHQKPNPHIMASYLKQHYPGAQYKAAYEAGKFGFWIQRQLTALGIECLVVNPADIPKSQKDSLQKTDPRDARNLALRLQSGVLHGIHIPDEQQEADRVFFRHRKRILKDLNRCKNRIKGLLAFTGIDIPEQYDNASWSHNFINWLKALDCKQTSRRRALDYMIAQMEYLRKELLSLSNELRKMMREKRYNKNYYLLRTIPGIGPLTAASILVEIGDVKRFETFYHLNSFVGLLPMEHSSGQSENKLSLTVRKHRQLRSDLVESAWTARRTDPAMALYFQEQIKRKDSKIVIIKIARKLLNRIRFVLINQQPYEFGIVK</sequence>
<dbReference type="InterPro" id="IPR003346">
    <property type="entry name" value="Transposase_20"/>
</dbReference>
<dbReference type="GO" id="GO:0004803">
    <property type="term" value="F:transposase activity"/>
    <property type="evidence" value="ECO:0007669"/>
    <property type="project" value="InterPro"/>
</dbReference>